<dbReference type="Gene3D" id="3.30.70.120">
    <property type="match status" value="1"/>
</dbReference>
<evidence type="ECO:0000313" key="3">
    <source>
        <dbReference type="EMBL" id="HIR66569.1"/>
    </source>
</evidence>
<dbReference type="Proteomes" id="UP000823913">
    <property type="component" value="Unassembled WGS sequence"/>
</dbReference>
<comment type="caution">
    <text evidence="3">The sequence shown here is derived from an EMBL/GenBank/DDBJ whole genome shotgun (WGS) entry which is preliminary data.</text>
</comment>
<protein>
    <submittedName>
        <fullName evidence="3">Uncharacterized protein</fullName>
    </submittedName>
</protein>
<evidence type="ECO:0000256" key="1">
    <source>
        <dbReference type="SAM" id="MobiDB-lite"/>
    </source>
</evidence>
<name>A0A9D1E5Q5_9FIRM</name>
<dbReference type="SUPFAM" id="SSF54913">
    <property type="entry name" value="GlnB-like"/>
    <property type="match status" value="1"/>
</dbReference>
<feature type="transmembrane region" description="Helical" evidence="2">
    <location>
        <begin position="118"/>
        <end position="138"/>
    </location>
</feature>
<dbReference type="InterPro" id="IPR015867">
    <property type="entry name" value="N-reg_PII/ATP_PRibTrfase_C"/>
</dbReference>
<evidence type="ECO:0000313" key="4">
    <source>
        <dbReference type="Proteomes" id="UP000823913"/>
    </source>
</evidence>
<dbReference type="InterPro" id="IPR011322">
    <property type="entry name" value="N-reg_PII-like_a/b"/>
</dbReference>
<keyword evidence="2" id="KW-1133">Transmembrane helix</keyword>
<dbReference type="EMBL" id="DVHK01000018">
    <property type="protein sequence ID" value="HIR66569.1"/>
    <property type="molecule type" value="Genomic_DNA"/>
</dbReference>
<keyword evidence="2" id="KW-0812">Transmembrane</keyword>
<feature type="compositionally biased region" description="Polar residues" evidence="1">
    <location>
        <begin position="18"/>
        <end position="28"/>
    </location>
</feature>
<sequence length="148" mass="16378">MTEKLQSGFKLRRRLKTQKSQPDKNATQTTVTANPLKILVTVVNRNKTEFYLDLIQSFDVNLHTVVLAKGTADANMLRYLGLTDAGKSVILSVVQQKKLPEALDALDKKFRTVKDGKGIAFTIPLTSVIGALLFGFLSNNKSVVKEDK</sequence>
<feature type="region of interest" description="Disordered" evidence="1">
    <location>
        <begin position="1"/>
        <end position="28"/>
    </location>
</feature>
<reference evidence="3" key="1">
    <citation type="submission" date="2020-10" db="EMBL/GenBank/DDBJ databases">
        <authorList>
            <person name="Gilroy R."/>
        </authorList>
    </citation>
    <scope>NUCLEOTIDE SEQUENCE</scope>
    <source>
        <strain evidence="3">ChiW16-3235</strain>
    </source>
</reference>
<keyword evidence="2" id="KW-0472">Membrane</keyword>
<proteinExistence type="predicted"/>
<evidence type="ECO:0000256" key="2">
    <source>
        <dbReference type="SAM" id="Phobius"/>
    </source>
</evidence>
<accession>A0A9D1E5Q5</accession>
<dbReference type="AlphaFoldDB" id="A0A9D1E5Q5"/>
<organism evidence="3 4">
    <name type="scientific">Candidatus Coproplasma avicola</name>
    <dbReference type="NCBI Taxonomy" id="2840744"/>
    <lineage>
        <taxon>Bacteria</taxon>
        <taxon>Bacillati</taxon>
        <taxon>Bacillota</taxon>
        <taxon>Clostridia</taxon>
        <taxon>Eubacteriales</taxon>
        <taxon>Candidatus Coproplasma</taxon>
    </lineage>
</organism>
<gene>
    <name evidence="3" type="ORF">IAB94_00810</name>
</gene>
<reference evidence="3" key="2">
    <citation type="journal article" date="2021" name="PeerJ">
        <title>Extensive microbial diversity within the chicken gut microbiome revealed by metagenomics and culture.</title>
        <authorList>
            <person name="Gilroy R."/>
            <person name="Ravi A."/>
            <person name="Getino M."/>
            <person name="Pursley I."/>
            <person name="Horton D.L."/>
            <person name="Alikhan N.F."/>
            <person name="Baker D."/>
            <person name="Gharbi K."/>
            <person name="Hall N."/>
            <person name="Watson M."/>
            <person name="Adriaenssens E.M."/>
            <person name="Foster-Nyarko E."/>
            <person name="Jarju S."/>
            <person name="Secka A."/>
            <person name="Antonio M."/>
            <person name="Oren A."/>
            <person name="Chaudhuri R.R."/>
            <person name="La Ragione R."/>
            <person name="Hildebrand F."/>
            <person name="Pallen M.J."/>
        </authorList>
    </citation>
    <scope>NUCLEOTIDE SEQUENCE</scope>
    <source>
        <strain evidence="3">ChiW16-3235</strain>
    </source>
</reference>